<dbReference type="STRING" id="4097.A0A1S3Y1N7"/>
<dbReference type="AlphaFoldDB" id="A0A1S3Y1N7"/>
<evidence type="ECO:0000313" key="12">
    <source>
        <dbReference type="Proteomes" id="UP000790787"/>
    </source>
</evidence>
<keyword evidence="2" id="KW-0433">Leucine-rich repeat</keyword>
<keyword evidence="7 9" id="KW-0472">Membrane</keyword>
<keyword evidence="3 9" id="KW-0812">Transmembrane</keyword>
<dbReference type="RefSeq" id="XP_016446138.1">
    <property type="nucleotide sequence ID" value="XM_016590652.1"/>
</dbReference>
<dbReference type="InterPro" id="IPR001611">
    <property type="entry name" value="Leu-rich_rpt"/>
</dbReference>
<dbReference type="SMR" id="A0A1S3Y1N7"/>
<feature type="region of interest" description="Disordered" evidence="8">
    <location>
        <begin position="480"/>
        <end position="511"/>
    </location>
</feature>
<keyword evidence="5" id="KW-0677">Repeat</keyword>
<dbReference type="OrthoDB" id="2143199at2759"/>
<evidence type="ECO:0000256" key="6">
    <source>
        <dbReference type="ARBA" id="ARBA00022989"/>
    </source>
</evidence>
<protein>
    <submittedName>
        <fullName evidence="13">LRR receptor-like serine/threonine-protein kinase At1g51880</fullName>
    </submittedName>
    <submittedName>
        <fullName evidence="13">Probable LRR receptor-like serine/threonine-protein kinase At1g05700</fullName>
    </submittedName>
</protein>
<feature type="domain" description="Malectin-like" evidence="11">
    <location>
        <begin position="27"/>
        <end position="341"/>
    </location>
</feature>
<sequence length="591" mass="64790">MASSHFLILVLVLCVFSAVSADVFVSLDCGSSETYTDENSIVWLGDEDYISNGKSYAVQSSNSLSHVMDTLRVFTSRNKNCYLIKVEKGVRVLIRASFNYGNYDGKSSPPSFSLHFDGNNWANVKTSDQLVYYETIYVVKGDYLSVCLAQTVADQFPFISALEVRSLDSNMYSHVDPNYALFLNRRVAYGSNQTIRYIDDPYDRIWVPGIPGNGLISVSNDAINIDTTQVDHPPQEVLQNAISTANASNFITLNMKFLPFEVPIYMNMYFSEVTQLDSNQTRSFRILKDIEPFSDPILPPYGNFTQLFVSNFTVSPNTTFSLVPTSDSTLPPLINALELFLVSDALSDGTNSQDVESLVSLQDEFEVLQDWNGDPCLPTSFTWDWVNCSSDDPPRITALYLSGFNLSGSLPDLSSMDALQTIDLSDNNLDGPIPDFLGTLPDLKELNLANNQFSGSIPASLSNKNGLNIDISGNSELCNTSDESCQNNGSSSGENQPTTRSAKSPKKKKKKKNNLPVILGTTIPAFFLIWAIVGVFAILHYNSKKATASAAITPGQTSGGNSPYVEALGNNVDNVQMADKFDKDPEVAGGQ</sequence>
<keyword evidence="4 10" id="KW-0732">Signal</keyword>
<evidence type="ECO:0000256" key="3">
    <source>
        <dbReference type="ARBA" id="ARBA00022692"/>
    </source>
</evidence>
<dbReference type="GO" id="GO:0016020">
    <property type="term" value="C:membrane"/>
    <property type="evidence" value="ECO:0007669"/>
    <property type="project" value="UniProtKB-SubCell"/>
</dbReference>
<name>A0A1S3Y1N7_TOBAC</name>
<evidence type="ECO:0000256" key="2">
    <source>
        <dbReference type="ARBA" id="ARBA00022614"/>
    </source>
</evidence>
<keyword evidence="12" id="KW-1185">Reference proteome</keyword>
<gene>
    <name evidence="13" type="primary">LOC107771308</name>
</gene>
<dbReference type="RefSeq" id="XP_016446138.1">
    <property type="nucleotide sequence ID" value="XM_016590652.2"/>
</dbReference>
<evidence type="ECO:0000256" key="1">
    <source>
        <dbReference type="ARBA" id="ARBA00004167"/>
    </source>
</evidence>
<evidence type="ECO:0000256" key="10">
    <source>
        <dbReference type="SAM" id="SignalP"/>
    </source>
</evidence>
<accession>A0A1S3Y1N7</accession>
<evidence type="ECO:0000256" key="7">
    <source>
        <dbReference type="ARBA" id="ARBA00023136"/>
    </source>
</evidence>
<dbReference type="KEGG" id="nta:107771308"/>
<dbReference type="PANTHER" id="PTHR45631">
    <property type="entry name" value="OS07G0107800 PROTEIN-RELATED"/>
    <property type="match status" value="1"/>
</dbReference>
<feature type="compositionally biased region" description="Polar residues" evidence="8">
    <location>
        <begin position="480"/>
        <end position="502"/>
    </location>
</feature>
<evidence type="ECO:0000256" key="9">
    <source>
        <dbReference type="SAM" id="Phobius"/>
    </source>
</evidence>
<dbReference type="OMA" id="WVECTNT"/>
<evidence type="ECO:0000256" key="4">
    <source>
        <dbReference type="ARBA" id="ARBA00022729"/>
    </source>
</evidence>
<comment type="subcellular location">
    <subcellularLocation>
        <location evidence="1">Membrane</location>
        <topology evidence="1">Single-pass membrane protein</topology>
    </subcellularLocation>
</comment>
<evidence type="ECO:0000256" key="8">
    <source>
        <dbReference type="SAM" id="MobiDB-lite"/>
    </source>
</evidence>
<dbReference type="FunFam" id="3.80.10.10:FF:000129">
    <property type="entry name" value="Leucine-rich repeat receptor-like kinase"/>
    <property type="match status" value="1"/>
</dbReference>
<reference evidence="12" key="1">
    <citation type="journal article" date="2014" name="Nat. Commun.">
        <title>The tobacco genome sequence and its comparison with those of tomato and potato.</title>
        <authorList>
            <person name="Sierro N."/>
            <person name="Battey J.N."/>
            <person name="Ouadi S."/>
            <person name="Bakaher N."/>
            <person name="Bovet L."/>
            <person name="Willig A."/>
            <person name="Goepfert S."/>
            <person name="Peitsch M.C."/>
            <person name="Ivanov N.V."/>
        </authorList>
    </citation>
    <scope>NUCLEOTIDE SEQUENCE [LARGE SCALE GENOMIC DNA]</scope>
</reference>
<dbReference type="PaxDb" id="4097-A0A1S3Y1N7"/>
<proteinExistence type="predicted"/>
<evidence type="ECO:0000313" key="13">
    <source>
        <dbReference type="RefSeq" id="XP_016446138.1"/>
    </source>
</evidence>
<dbReference type="InterPro" id="IPR024788">
    <property type="entry name" value="Malectin-like_Carb-bd_dom"/>
</dbReference>
<feature type="transmembrane region" description="Helical" evidence="9">
    <location>
        <begin position="515"/>
        <end position="539"/>
    </location>
</feature>
<reference evidence="13" key="2">
    <citation type="submission" date="2025-08" db="UniProtKB">
        <authorList>
            <consortium name="RefSeq"/>
        </authorList>
    </citation>
    <scope>IDENTIFICATION</scope>
    <source>
        <tissue evidence="13">Leaf</tissue>
    </source>
</reference>
<feature type="signal peptide" evidence="10">
    <location>
        <begin position="1"/>
        <end position="21"/>
    </location>
</feature>
<keyword evidence="6 9" id="KW-1133">Transmembrane helix</keyword>
<dbReference type="Gene3D" id="3.80.10.10">
    <property type="entry name" value="Ribonuclease Inhibitor"/>
    <property type="match status" value="1"/>
</dbReference>
<dbReference type="Proteomes" id="UP000790787">
    <property type="component" value="Chromosome 9"/>
</dbReference>
<dbReference type="PANTHER" id="PTHR45631:SF44">
    <property type="entry name" value="CARBOHYDRATE-BINDING PROTEIN OF THE ER PROTEIN"/>
    <property type="match status" value="1"/>
</dbReference>
<evidence type="ECO:0000256" key="5">
    <source>
        <dbReference type="ARBA" id="ARBA00022737"/>
    </source>
</evidence>
<dbReference type="Pfam" id="PF12819">
    <property type="entry name" value="Malectin_like"/>
    <property type="match status" value="1"/>
</dbReference>
<dbReference type="Pfam" id="PF00560">
    <property type="entry name" value="LRR_1"/>
    <property type="match status" value="2"/>
</dbReference>
<dbReference type="GeneID" id="107771308"/>
<dbReference type="InterPro" id="IPR032675">
    <property type="entry name" value="LRR_dom_sf"/>
</dbReference>
<dbReference type="SUPFAM" id="SSF52058">
    <property type="entry name" value="L domain-like"/>
    <property type="match status" value="1"/>
</dbReference>
<feature type="chain" id="PRO_5010328286" evidence="10">
    <location>
        <begin position="22"/>
        <end position="591"/>
    </location>
</feature>
<organism evidence="12 13">
    <name type="scientific">Nicotiana tabacum</name>
    <name type="common">Common tobacco</name>
    <dbReference type="NCBI Taxonomy" id="4097"/>
    <lineage>
        <taxon>Eukaryota</taxon>
        <taxon>Viridiplantae</taxon>
        <taxon>Streptophyta</taxon>
        <taxon>Embryophyta</taxon>
        <taxon>Tracheophyta</taxon>
        <taxon>Spermatophyta</taxon>
        <taxon>Magnoliopsida</taxon>
        <taxon>eudicotyledons</taxon>
        <taxon>Gunneridae</taxon>
        <taxon>Pentapetalae</taxon>
        <taxon>asterids</taxon>
        <taxon>lamiids</taxon>
        <taxon>Solanales</taxon>
        <taxon>Solanaceae</taxon>
        <taxon>Nicotianoideae</taxon>
        <taxon>Nicotianeae</taxon>
        <taxon>Nicotiana</taxon>
    </lineage>
</organism>
<evidence type="ECO:0000259" key="11">
    <source>
        <dbReference type="Pfam" id="PF12819"/>
    </source>
</evidence>